<dbReference type="RefSeq" id="WP_092448964.1">
    <property type="nucleotide sequence ID" value="NZ_BKAC01000002.1"/>
</dbReference>
<feature type="transmembrane region" description="Helical" evidence="7">
    <location>
        <begin position="192"/>
        <end position="215"/>
    </location>
</feature>
<feature type="region of interest" description="Disordered" evidence="8">
    <location>
        <begin position="1"/>
        <end position="35"/>
    </location>
</feature>
<evidence type="ECO:0000256" key="7">
    <source>
        <dbReference type="RuleBase" id="RU363032"/>
    </source>
</evidence>
<comment type="subcellular location">
    <subcellularLocation>
        <location evidence="1 7">Cell membrane</location>
        <topology evidence="1 7">Multi-pass membrane protein</topology>
    </subcellularLocation>
</comment>
<evidence type="ECO:0000313" key="12">
    <source>
        <dbReference type="Proteomes" id="UP000199681"/>
    </source>
</evidence>
<keyword evidence="10" id="KW-0762">Sugar transport</keyword>
<evidence type="ECO:0000256" key="8">
    <source>
        <dbReference type="SAM" id="MobiDB-lite"/>
    </source>
</evidence>
<dbReference type="AlphaFoldDB" id="A0A1I2ZSK7"/>
<keyword evidence="6 7" id="KW-0472">Membrane</keyword>
<evidence type="ECO:0000313" key="13">
    <source>
        <dbReference type="Proteomes" id="UP000297963"/>
    </source>
</evidence>
<reference evidence="10 12" key="1">
    <citation type="submission" date="2016-10" db="EMBL/GenBank/DDBJ databases">
        <authorList>
            <person name="Varghese N."/>
            <person name="Submissions S."/>
        </authorList>
    </citation>
    <scope>NUCLEOTIDE SEQUENCE [LARGE SCALE GENOMIC DNA]</scope>
    <source>
        <strain evidence="10 12">GMCC 1.11211</strain>
    </source>
</reference>
<feature type="transmembrane region" description="Helical" evidence="7">
    <location>
        <begin position="250"/>
        <end position="271"/>
    </location>
</feature>
<dbReference type="GO" id="GO:0005886">
    <property type="term" value="C:plasma membrane"/>
    <property type="evidence" value="ECO:0007669"/>
    <property type="project" value="UniProtKB-SubCell"/>
</dbReference>
<evidence type="ECO:0000256" key="2">
    <source>
        <dbReference type="ARBA" id="ARBA00022448"/>
    </source>
</evidence>
<feature type="transmembrane region" description="Helical" evidence="7">
    <location>
        <begin position="303"/>
        <end position="323"/>
    </location>
</feature>
<dbReference type="SUPFAM" id="SSF161098">
    <property type="entry name" value="MetI-like"/>
    <property type="match status" value="1"/>
</dbReference>
<evidence type="ECO:0000259" key="9">
    <source>
        <dbReference type="PROSITE" id="PS50928"/>
    </source>
</evidence>
<feature type="transmembrane region" description="Helical" evidence="7">
    <location>
        <begin position="143"/>
        <end position="163"/>
    </location>
</feature>
<dbReference type="STRING" id="995038.SAMN05216274_104278"/>
<feature type="compositionally biased region" description="Basic and acidic residues" evidence="8">
    <location>
        <begin position="1"/>
        <end position="10"/>
    </location>
</feature>
<dbReference type="CDD" id="cd06261">
    <property type="entry name" value="TM_PBP2"/>
    <property type="match status" value="1"/>
</dbReference>
<proteinExistence type="inferred from homology"/>
<dbReference type="EMBL" id="SOFE01000001">
    <property type="protein sequence ID" value="TFB89670.1"/>
    <property type="molecule type" value="Genomic_DNA"/>
</dbReference>
<dbReference type="GO" id="GO:0055085">
    <property type="term" value="P:transmembrane transport"/>
    <property type="evidence" value="ECO:0007669"/>
    <property type="project" value="InterPro"/>
</dbReference>
<dbReference type="PANTHER" id="PTHR30193:SF37">
    <property type="entry name" value="INNER MEMBRANE ABC TRANSPORTER PERMEASE PROTEIN YCJO"/>
    <property type="match status" value="1"/>
</dbReference>
<keyword evidence="5 7" id="KW-1133">Transmembrane helix</keyword>
<dbReference type="InterPro" id="IPR051393">
    <property type="entry name" value="ABC_transporter_permease"/>
</dbReference>
<dbReference type="Proteomes" id="UP000199681">
    <property type="component" value="Unassembled WGS sequence"/>
</dbReference>
<keyword evidence="3" id="KW-1003">Cell membrane</keyword>
<feature type="domain" description="ABC transmembrane type-1" evidence="9">
    <location>
        <begin position="106"/>
        <end position="319"/>
    </location>
</feature>
<dbReference type="Pfam" id="PF00528">
    <property type="entry name" value="BPD_transp_1"/>
    <property type="match status" value="1"/>
</dbReference>
<dbReference type="Proteomes" id="UP000297963">
    <property type="component" value="Unassembled WGS sequence"/>
</dbReference>
<organism evidence="11 13">
    <name type="scientific">Cryobacterium levicorallinum</name>
    <dbReference type="NCBI Taxonomy" id="995038"/>
    <lineage>
        <taxon>Bacteria</taxon>
        <taxon>Bacillati</taxon>
        <taxon>Actinomycetota</taxon>
        <taxon>Actinomycetes</taxon>
        <taxon>Micrococcales</taxon>
        <taxon>Microbacteriaceae</taxon>
        <taxon>Cryobacterium</taxon>
    </lineage>
</organism>
<dbReference type="PROSITE" id="PS50928">
    <property type="entry name" value="ABC_TM1"/>
    <property type="match status" value="1"/>
</dbReference>
<evidence type="ECO:0000313" key="11">
    <source>
        <dbReference type="EMBL" id="TFB89670.1"/>
    </source>
</evidence>
<feature type="transmembrane region" description="Helical" evidence="7">
    <location>
        <begin position="110"/>
        <end position="131"/>
    </location>
</feature>
<comment type="caution">
    <text evidence="11">The sequence shown here is derived from an EMBL/GenBank/DDBJ whole genome shotgun (WGS) entry which is preliminary data.</text>
</comment>
<keyword evidence="4 7" id="KW-0812">Transmembrane</keyword>
<gene>
    <name evidence="11" type="ORF">E3O11_01350</name>
    <name evidence="10" type="ORF">SAMN05216274_104278</name>
</gene>
<protein>
    <submittedName>
        <fullName evidence="10">Multiple sugar transport system permease protein</fullName>
    </submittedName>
    <submittedName>
        <fullName evidence="11">Sugar ABC transporter permease</fullName>
    </submittedName>
</protein>
<sequence>MSTKVGERALPKGRARRPSTSEPESQKKRGVRAGTRQQGIATPWLFLAPYLLLFGSFVILPAVLGVWISLHSWDYTLPNKPFVGLGNYVALFSPGTTISGPFWGSMRATGIFTVLSVPLLLVVPLAVALLMSKKFPGRDFLRAIYFAPYVLGVAVISVLWRYLLDNNIGLVNHYLGLLGLPDDTAWTTTTPAAWVALVGVTVWWTLGFNAIIYLAGLQDIPIELYEAARVDGAGPWMQFLHVTIPGLKPILSFITIITLLASANMFGQSYLMTQGGPGRETRTAIYQIADTGLRNFQMGSAAAMSYVLTIFLMAISAFVFYIFREKKPKKQEKEVLS</sequence>
<dbReference type="EMBL" id="FOPW01000004">
    <property type="protein sequence ID" value="SFH40509.1"/>
    <property type="molecule type" value="Genomic_DNA"/>
</dbReference>
<dbReference type="Gene3D" id="1.10.3720.10">
    <property type="entry name" value="MetI-like"/>
    <property type="match status" value="1"/>
</dbReference>
<evidence type="ECO:0000256" key="5">
    <source>
        <dbReference type="ARBA" id="ARBA00022989"/>
    </source>
</evidence>
<accession>A0A1I2ZSK7</accession>
<keyword evidence="12" id="KW-1185">Reference proteome</keyword>
<evidence type="ECO:0000256" key="4">
    <source>
        <dbReference type="ARBA" id="ARBA00022692"/>
    </source>
</evidence>
<reference evidence="11 13" key="2">
    <citation type="submission" date="2019-03" db="EMBL/GenBank/DDBJ databases">
        <title>Genomics of glacier-inhabiting Cryobacterium strains.</title>
        <authorList>
            <person name="Liu Q."/>
            <person name="Xin Y.-H."/>
        </authorList>
    </citation>
    <scope>NUCLEOTIDE SEQUENCE [LARGE SCALE GENOMIC DNA]</scope>
    <source>
        <strain evidence="11 13">Hh34</strain>
    </source>
</reference>
<keyword evidence="2 7" id="KW-0813">Transport</keyword>
<name>A0A1I2ZSK7_9MICO</name>
<dbReference type="InterPro" id="IPR000515">
    <property type="entry name" value="MetI-like"/>
</dbReference>
<dbReference type="InterPro" id="IPR035906">
    <property type="entry name" value="MetI-like_sf"/>
</dbReference>
<evidence type="ECO:0000256" key="6">
    <source>
        <dbReference type="ARBA" id="ARBA00023136"/>
    </source>
</evidence>
<evidence type="ECO:0000256" key="3">
    <source>
        <dbReference type="ARBA" id="ARBA00022475"/>
    </source>
</evidence>
<feature type="transmembrane region" description="Helical" evidence="7">
    <location>
        <begin position="50"/>
        <end position="70"/>
    </location>
</feature>
<dbReference type="PANTHER" id="PTHR30193">
    <property type="entry name" value="ABC TRANSPORTER PERMEASE PROTEIN"/>
    <property type="match status" value="1"/>
</dbReference>
<comment type="similarity">
    <text evidence="7">Belongs to the binding-protein-dependent transport system permease family.</text>
</comment>
<evidence type="ECO:0000256" key="1">
    <source>
        <dbReference type="ARBA" id="ARBA00004651"/>
    </source>
</evidence>
<evidence type="ECO:0000313" key="10">
    <source>
        <dbReference type="EMBL" id="SFH40509.1"/>
    </source>
</evidence>